<protein>
    <recommendedName>
        <fullName evidence="4">ATP phosphoribosyltransferase</fullName>
        <ecNumber evidence="4">2.4.2.17</ecNumber>
    </recommendedName>
</protein>
<accession>X1L3T6</accession>
<dbReference type="AlphaFoldDB" id="X1L3T6"/>
<dbReference type="Pfam" id="PF01634">
    <property type="entry name" value="HisG"/>
    <property type="match status" value="1"/>
</dbReference>
<keyword evidence="5" id="KW-0963">Cytoplasm</keyword>
<dbReference type="GO" id="GO:0005737">
    <property type="term" value="C:cytoplasm"/>
    <property type="evidence" value="ECO:0007669"/>
    <property type="project" value="UniProtKB-SubCell"/>
</dbReference>
<comment type="subcellular location">
    <subcellularLocation>
        <location evidence="2">Cytoplasm</location>
    </subcellularLocation>
</comment>
<dbReference type="SUPFAM" id="SSF53850">
    <property type="entry name" value="Periplasmic binding protein-like II"/>
    <property type="match status" value="1"/>
</dbReference>
<comment type="catalytic activity">
    <reaction evidence="1">
        <text>1-(5-phospho-beta-D-ribosyl)-ATP + diphosphate = 5-phospho-alpha-D-ribose 1-diphosphate + ATP</text>
        <dbReference type="Rhea" id="RHEA:18473"/>
        <dbReference type="ChEBI" id="CHEBI:30616"/>
        <dbReference type="ChEBI" id="CHEBI:33019"/>
        <dbReference type="ChEBI" id="CHEBI:58017"/>
        <dbReference type="ChEBI" id="CHEBI:73183"/>
        <dbReference type="EC" id="2.4.2.17"/>
    </reaction>
</comment>
<reference evidence="13" key="1">
    <citation type="journal article" date="2014" name="Front. Microbiol.">
        <title>High frequency of phylogenetically diverse reductive dehalogenase-homologous genes in deep subseafloor sedimentary metagenomes.</title>
        <authorList>
            <person name="Kawai M."/>
            <person name="Futagami T."/>
            <person name="Toyoda A."/>
            <person name="Takaki Y."/>
            <person name="Nishi S."/>
            <person name="Hori S."/>
            <person name="Arai W."/>
            <person name="Tsubouchi T."/>
            <person name="Morono Y."/>
            <person name="Uchiyama I."/>
            <person name="Ito T."/>
            <person name="Fujiyama A."/>
            <person name="Inagaki F."/>
            <person name="Takami H."/>
        </authorList>
    </citation>
    <scope>NUCLEOTIDE SEQUENCE</scope>
    <source>
        <strain evidence="13">Expedition CK06-06</strain>
    </source>
</reference>
<keyword evidence="8" id="KW-0808">Transferase</keyword>
<organism evidence="13">
    <name type="scientific">marine sediment metagenome</name>
    <dbReference type="NCBI Taxonomy" id="412755"/>
    <lineage>
        <taxon>unclassified sequences</taxon>
        <taxon>metagenomes</taxon>
        <taxon>ecological metagenomes</taxon>
    </lineage>
</organism>
<comment type="caution">
    <text evidence="13">The sequence shown here is derived from an EMBL/GenBank/DDBJ whole genome shotgun (WGS) entry which is preliminary data.</text>
</comment>
<name>X1L3T6_9ZZZZ</name>
<evidence type="ECO:0000313" key="13">
    <source>
        <dbReference type="EMBL" id="GAI00536.1"/>
    </source>
</evidence>
<dbReference type="GO" id="GO:0005524">
    <property type="term" value="F:ATP binding"/>
    <property type="evidence" value="ECO:0007669"/>
    <property type="project" value="UniProtKB-KW"/>
</dbReference>
<dbReference type="InterPro" id="IPR001348">
    <property type="entry name" value="ATP_PRibTrfase_HisG"/>
</dbReference>
<proteinExistence type="predicted"/>
<feature type="domain" description="ATP phosphoribosyltransferase catalytic" evidence="12">
    <location>
        <begin position="117"/>
        <end position="287"/>
    </location>
</feature>
<dbReference type="NCBIfam" id="TIGR00070">
    <property type="entry name" value="hisG"/>
    <property type="match status" value="1"/>
</dbReference>
<comment type="pathway">
    <text evidence="3">Amino-acid biosynthesis; L-histidine biosynthesis; L-histidine from 5-phospho-alpha-D-ribose 1-diphosphate: step 1/9.</text>
</comment>
<dbReference type="UniPathway" id="UPA00031">
    <property type="reaction ID" value="UER00006"/>
</dbReference>
<evidence type="ECO:0000256" key="5">
    <source>
        <dbReference type="ARBA" id="ARBA00022490"/>
    </source>
</evidence>
<dbReference type="PANTHER" id="PTHR21403">
    <property type="entry name" value="ATP PHOSPHORIBOSYLTRANSFERASE ATP-PRTASE"/>
    <property type="match status" value="1"/>
</dbReference>
<keyword evidence="6" id="KW-0028">Amino-acid biosynthesis</keyword>
<gene>
    <name evidence="13" type="ORF">S06H3_05037</name>
</gene>
<dbReference type="EMBL" id="BARV01001827">
    <property type="protein sequence ID" value="GAI00536.1"/>
    <property type="molecule type" value="Genomic_DNA"/>
</dbReference>
<evidence type="ECO:0000256" key="4">
    <source>
        <dbReference type="ARBA" id="ARBA00011946"/>
    </source>
</evidence>
<dbReference type="InterPro" id="IPR013820">
    <property type="entry name" value="ATP_PRibTrfase_cat"/>
</dbReference>
<dbReference type="Gene3D" id="3.40.190.10">
    <property type="entry name" value="Periplasmic binding protein-like II"/>
    <property type="match status" value="2"/>
</dbReference>
<evidence type="ECO:0000256" key="3">
    <source>
        <dbReference type="ARBA" id="ARBA00004667"/>
    </source>
</evidence>
<evidence type="ECO:0000256" key="1">
    <source>
        <dbReference type="ARBA" id="ARBA00000915"/>
    </source>
</evidence>
<keyword evidence="10" id="KW-0067">ATP-binding</keyword>
<evidence type="ECO:0000256" key="6">
    <source>
        <dbReference type="ARBA" id="ARBA00022605"/>
    </source>
</evidence>
<keyword evidence="7" id="KW-0328">Glycosyltransferase</keyword>
<dbReference type="GO" id="GO:0000105">
    <property type="term" value="P:L-histidine biosynthetic process"/>
    <property type="evidence" value="ECO:0007669"/>
    <property type="project" value="UniProtKB-UniPathway"/>
</dbReference>
<evidence type="ECO:0000256" key="8">
    <source>
        <dbReference type="ARBA" id="ARBA00022679"/>
    </source>
</evidence>
<keyword evidence="11" id="KW-0368">Histidine biosynthesis</keyword>
<evidence type="ECO:0000256" key="11">
    <source>
        <dbReference type="ARBA" id="ARBA00023102"/>
    </source>
</evidence>
<dbReference type="PANTHER" id="PTHR21403:SF10">
    <property type="entry name" value="ATP PHOSPHORIBOSYLTRANSFERASE"/>
    <property type="match status" value="1"/>
</dbReference>
<sequence>MVPLMKLLPVTAFLIANRESLENKDLSQILSCFSSKLIAKPRLNPAVSYERGRSNPITFPPSGKAKEIKLALPDGHQQPPTAQFLKRVGLNIQGYTEEVLNRRPSSDLDWLGIKVIRPQDMPLQVANGNFDLAITGKDWLLEHLYRFPSSPVKELLDLGFGMVKIVAAVSQDMPITDVADLRSLIQSGKLTLLRVASEYVNIADKYLRDNYINPYKVIPTWGASEVFLPEDADLLIDNTQTGKTLAQHDLKVIAVLFKSTACLMGNKDSLDFPGKKERIEFVIQTLRRGLS</sequence>
<keyword evidence="9" id="KW-0547">Nucleotide-binding</keyword>
<evidence type="ECO:0000256" key="7">
    <source>
        <dbReference type="ARBA" id="ARBA00022676"/>
    </source>
</evidence>
<dbReference type="GO" id="GO:0003879">
    <property type="term" value="F:ATP phosphoribosyltransferase activity"/>
    <property type="evidence" value="ECO:0007669"/>
    <property type="project" value="UniProtKB-EC"/>
</dbReference>
<dbReference type="EC" id="2.4.2.17" evidence="4"/>
<evidence type="ECO:0000256" key="9">
    <source>
        <dbReference type="ARBA" id="ARBA00022741"/>
    </source>
</evidence>
<evidence type="ECO:0000256" key="2">
    <source>
        <dbReference type="ARBA" id="ARBA00004496"/>
    </source>
</evidence>
<evidence type="ECO:0000259" key="12">
    <source>
        <dbReference type="Pfam" id="PF01634"/>
    </source>
</evidence>
<evidence type="ECO:0000256" key="10">
    <source>
        <dbReference type="ARBA" id="ARBA00022840"/>
    </source>
</evidence>